<evidence type="ECO:0000313" key="2">
    <source>
        <dbReference type="Proteomes" id="UP000201169"/>
    </source>
</evidence>
<accession>A0A222MWX2</accession>
<dbReference type="EMBL" id="CP022347">
    <property type="protein sequence ID" value="ASQ30140.1"/>
    <property type="molecule type" value="Genomic_DNA"/>
</dbReference>
<protein>
    <submittedName>
        <fullName evidence="1">Uncharacterized protein</fullName>
    </submittedName>
</protein>
<dbReference type="RefSeq" id="WP_094324920.1">
    <property type="nucleotide sequence ID" value="NZ_CP022347.1"/>
</dbReference>
<sequence length="267" mass="30595">MKIDNASIYTQNLAELNSAKATKESEQSFDTVLENETKTSGIKAEDIKNGSDLDEYLMFKYIGELGHERGTGVWFLSMVSAIQVAIDKYGSGDNDVWPSIEKSRENYKSTDDLKQDIINRISIIQSDRYDYTPPNKSKAEHEMQKQDTINALKDIYKELFNEEPVIPKYETLIGEGATSSIDISAAIKEFLNKPFENEEEDELIELIKELYKENQESTSKESKIQESELKTLKDIDFDIEKLALKERFTKEKQSIENFSLSLLLQSL</sequence>
<name>A0A222MWX2_9BACT</name>
<dbReference type="Proteomes" id="UP000201169">
    <property type="component" value="Chromosome"/>
</dbReference>
<dbReference type="KEGG" id="cavi:CAV_0474"/>
<organism evidence="1 2">
    <name type="scientific">Campylobacter avium LMG 24591</name>
    <dbReference type="NCBI Taxonomy" id="522484"/>
    <lineage>
        <taxon>Bacteria</taxon>
        <taxon>Pseudomonadati</taxon>
        <taxon>Campylobacterota</taxon>
        <taxon>Epsilonproteobacteria</taxon>
        <taxon>Campylobacterales</taxon>
        <taxon>Campylobacteraceae</taxon>
        <taxon>Campylobacter</taxon>
    </lineage>
</organism>
<proteinExistence type="predicted"/>
<dbReference type="AlphaFoldDB" id="A0A222MWX2"/>
<keyword evidence="2" id="KW-1185">Reference proteome</keyword>
<gene>
    <name evidence="1" type="ORF">CAV_0474</name>
</gene>
<evidence type="ECO:0000313" key="1">
    <source>
        <dbReference type="EMBL" id="ASQ30140.1"/>
    </source>
</evidence>
<reference evidence="1 2" key="1">
    <citation type="submission" date="2017-07" db="EMBL/GenBank/DDBJ databases">
        <title>Analysis of two Campylobacter avium genomes and identification of a novel hippuricase gene.</title>
        <authorList>
            <person name="Miller W.G."/>
            <person name="Chapman M.H."/>
            <person name="Yee E."/>
            <person name="Revez J."/>
            <person name="Bono J.L."/>
            <person name="Rossi M."/>
        </authorList>
    </citation>
    <scope>NUCLEOTIDE SEQUENCE [LARGE SCALE GENOMIC DNA]</scope>
    <source>
        <strain evidence="1 2">LMG 24591</strain>
    </source>
</reference>